<gene>
    <name evidence="5" type="ORF">ACFQZX_00085</name>
</gene>
<organism evidence="5 6">
    <name type="scientific">Mucilaginibacter litoreus</name>
    <dbReference type="NCBI Taxonomy" id="1048221"/>
    <lineage>
        <taxon>Bacteria</taxon>
        <taxon>Pseudomonadati</taxon>
        <taxon>Bacteroidota</taxon>
        <taxon>Sphingobacteriia</taxon>
        <taxon>Sphingobacteriales</taxon>
        <taxon>Sphingobacteriaceae</taxon>
        <taxon>Mucilaginibacter</taxon>
    </lineage>
</organism>
<protein>
    <recommendedName>
        <fullName evidence="4">Serine acetyltransferase</fullName>
        <ecNumber evidence="4">2.3.1.30</ecNumber>
    </recommendedName>
</protein>
<keyword evidence="6" id="KW-1185">Reference proteome</keyword>
<keyword evidence="3 4" id="KW-0012">Acyltransferase</keyword>
<dbReference type="Gene3D" id="2.160.10.10">
    <property type="entry name" value="Hexapeptide repeat proteins"/>
    <property type="match status" value="1"/>
</dbReference>
<proteinExistence type="inferred from homology"/>
<evidence type="ECO:0000256" key="4">
    <source>
        <dbReference type="PIRNR" id="PIRNR000441"/>
    </source>
</evidence>
<dbReference type="InterPro" id="IPR011004">
    <property type="entry name" value="Trimer_LpxA-like_sf"/>
</dbReference>
<dbReference type="Pfam" id="PF00132">
    <property type="entry name" value="Hexapep"/>
    <property type="match status" value="1"/>
</dbReference>
<dbReference type="RefSeq" id="WP_377110694.1">
    <property type="nucleotide sequence ID" value="NZ_JBHTHZ010000001.1"/>
</dbReference>
<evidence type="ECO:0000256" key="2">
    <source>
        <dbReference type="ARBA" id="ARBA00022679"/>
    </source>
</evidence>
<dbReference type="CDD" id="cd03354">
    <property type="entry name" value="LbH_SAT"/>
    <property type="match status" value="1"/>
</dbReference>
<sequence length="191" mass="20337">MSLLNAIKLDLRANTYSKKAAIVVVMYRIANHIALSRSAVIRILGYPILKIYQVFIVWLWGIDIPYFTKIGVGLNLGHGGAVVVNSDTVIGDRVLLRQFTTIGNKGLNMSGSPVIGNDVEIGANCVLIGDITIGNNVIIGAGSVVTKSIPADSVAYGNPLKITGRTVFGGSKPAHHKRARNMQMVTGNLVA</sequence>
<dbReference type="InterPro" id="IPR005881">
    <property type="entry name" value="Ser_O-AcTrfase"/>
</dbReference>
<evidence type="ECO:0000313" key="6">
    <source>
        <dbReference type="Proteomes" id="UP001597010"/>
    </source>
</evidence>
<dbReference type="InterPro" id="IPR001451">
    <property type="entry name" value="Hexapep"/>
</dbReference>
<dbReference type="PIRSF" id="PIRSF000441">
    <property type="entry name" value="CysE"/>
    <property type="match status" value="1"/>
</dbReference>
<accession>A0ABW3ALX2</accession>
<keyword evidence="2 4" id="KW-0808">Transferase</keyword>
<dbReference type="EMBL" id="JBHTHZ010000001">
    <property type="protein sequence ID" value="MFD0791988.1"/>
    <property type="molecule type" value="Genomic_DNA"/>
</dbReference>
<comment type="caution">
    <text evidence="5">The sequence shown here is derived from an EMBL/GenBank/DDBJ whole genome shotgun (WGS) entry which is preliminary data.</text>
</comment>
<evidence type="ECO:0000256" key="3">
    <source>
        <dbReference type="ARBA" id="ARBA00023315"/>
    </source>
</evidence>
<reference evidence="6" key="1">
    <citation type="journal article" date="2019" name="Int. J. Syst. Evol. Microbiol.">
        <title>The Global Catalogue of Microorganisms (GCM) 10K type strain sequencing project: providing services to taxonomists for standard genome sequencing and annotation.</title>
        <authorList>
            <consortium name="The Broad Institute Genomics Platform"/>
            <consortium name="The Broad Institute Genome Sequencing Center for Infectious Disease"/>
            <person name="Wu L."/>
            <person name="Ma J."/>
        </authorList>
    </citation>
    <scope>NUCLEOTIDE SEQUENCE [LARGE SCALE GENOMIC DNA]</scope>
    <source>
        <strain evidence="6">CCUG 61484</strain>
    </source>
</reference>
<name>A0ABW3ALX2_9SPHI</name>
<evidence type="ECO:0000313" key="5">
    <source>
        <dbReference type="EMBL" id="MFD0791988.1"/>
    </source>
</evidence>
<dbReference type="InterPro" id="IPR045304">
    <property type="entry name" value="LbH_SAT"/>
</dbReference>
<evidence type="ECO:0000256" key="1">
    <source>
        <dbReference type="ARBA" id="ARBA00007274"/>
    </source>
</evidence>
<dbReference type="EC" id="2.3.1.30" evidence="4"/>
<dbReference type="Proteomes" id="UP001597010">
    <property type="component" value="Unassembled WGS sequence"/>
</dbReference>
<comment type="catalytic activity">
    <reaction evidence="4">
        <text>L-serine + acetyl-CoA = O-acetyl-L-serine + CoA</text>
        <dbReference type="Rhea" id="RHEA:24560"/>
        <dbReference type="ChEBI" id="CHEBI:33384"/>
        <dbReference type="ChEBI" id="CHEBI:57287"/>
        <dbReference type="ChEBI" id="CHEBI:57288"/>
        <dbReference type="ChEBI" id="CHEBI:58340"/>
        <dbReference type="EC" id="2.3.1.30"/>
    </reaction>
</comment>
<dbReference type="PANTHER" id="PTHR42811">
    <property type="entry name" value="SERINE ACETYLTRANSFERASE"/>
    <property type="match status" value="1"/>
</dbReference>
<comment type="similarity">
    <text evidence="1 4">Belongs to the transferase hexapeptide repeat family.</text>
</comment>
<dbReference type="SUPFAM" id="SSF51161">
    <property type="entry name" value="Trimeric LpxA-like enzymes"/>
    <property type="match status" value="1"/>
</dbReference>